<evidence type="ECO:0000313" key="6">
    <source>
        <dbReference type="EMBL" id="KIF83894.1"/>
    </source>
</evidence>
<comment type="caution">
    <text evidence="6">The sequence shown here is derived from an EMBL/GenBank/DDBJ whole genome shotgun (WGS) entry which is preliminary data.</text>
</comment>
<dbReference type="SUPFAM" id="SSF111331">
    <property type="entry name" value="NAD kinase/diacylglycerol kinase-like"/>
    <property type="match status" value="1"/>
</dbReference>
<dbReference type="Pfam" id="PF19279">
    <property type="entry name" value="YegS_C"/>
    <property type="match status" value="1"/>
</dbReference>
<dbReference type="PROSITE" id="PS50146">
    <property type="entry name" value="DAGK"/>
    <property type="match status" value="1"/>
</dbReference>
<dbReference type="Gene3D" id="2.60.200.40">
    <property type="match status" value="1"/>
</dbReference>
<dbReference type="InterPro" id="IPR050187">
    <property type="entry name" value="Lipid_Phosphate_FormReg"/>
</dbReference>
<dbReference type="EMBL" id="JWJG01000028">
    <property type="protein sequence ID" value="KIF83894.1"/>
    <property type="molecule type" value="Genomic_DNA"/>
</dbReference>
<keyword evidence="4" id="KW-0067">ATP-binding</keyword>
<evidence type="ECO:0000256" key="2">
    <source>
        <dbReference type="ARBA" id="ARBA00022741"/>
    </source>
</evidence>
<evidence type="ECO:0000256" key="3">
    <source>
        <dbReference type="ARBA" id="ARBA00022777"/>
    </source>
</evidence>
<evidence type="ECO:0000256" key="1">
    <source>
        <dbReference type="ARBA" id="ARBA00022679"/>
    </source>
</evidence>
<dbReference type="InterPro" id="IPR045540">
    <property type="entry name" value="YegS/DAGK_C"/>
</dbReference>
<dbReference type="AlphaFoldDB" id="A0A0C2BV70"/>
<keyword evidence="7" id="KW-1185">Reference proteome</keyword>
<sequence length="309" mass="33643">MAVERLPITVLMNARSGSKDKFDARSAIDEALKASGRDVQVLVARRPRELSALVRQAADTRPGILVAAGGDGTLNTVASVAHARALPFAVIPLGTFNYFARDLGIPLDAAAATRVVTEGRLRRVPVGLVNGRLFLNNASIGLYRKLLEHREVHKNRFGRHRLVALASALVTLLREHRTYRLRLDIDGQPMTLPALTVFFGRNALQMEQLGLDEAVCVARGELAVLALPPASRLDLLGLILRGAAARLENAPDLRQYCAQRVHLDWLDGAARRIRVAIDGEAIDCTLPLVVESVPDALQVIVPAQPEVRQ</sequence>
<evidence type="ECO:0000313" key="7">
    <source>
        <dbReference type="Proteomes" id="UP000031572"/>
    </source>
</evidence>
<proteinExistence type="predicted"/>
<dbReference type="GO" id="GO:0005524">
    <property type="term" value="F:ATP binding"/>
    <property type="evidence" value="ECO:0007669"/>
    <property type="project" value="UniProtKB-KW"/>
</dbReference>
<evidence type="ECO:0000259" key="5">
    <source>
        <dbReference type="PROSITE" id="PS50146"/>
    </source>
</evidence>
<dbReference type="PANTHER" id="PTHR12358:SF54">
    <property type="entry name" value="SPHINGOSINE KINASE RELATED PROTEIN"/>
    <property type="match status" value="1"/>
</dbReference>
<dbReference type="SMART" id="SM00046">
    <property type="entry name" value="DAGKc"/>
    <property type="match status" value="1"/>
</dbReference>
<dbReference type="InterPro" id="IPR017438">
    <property type="entry name" value="ATP-NAD_kinase_N"/>
</dbReference>
<dbReference type="InterPro" id="IPR001206">
    <property type="entry name" value="Diacylglycerol_kinase_cat_dom"/>
</dbReference>
<dbReference type="Proteomes" id="UP000031572">
    <property type="component" value="Unassembled WGS sequence"/>
</dbReference>
<dbReference type="GO" id="GO:0016301">
    <property type="term" value="F:kinase activity"/>
    <property type="evidence" value="ECO:0007669"/>
    <property type="project" value="UniProtKB-KW"/>
</dbReference>
<keyword evidence="2" id="KW-0547">Nucleotide-binding</keyword>
<dbReference type="Pfam" id="PF00781">
    <property type="entry name" value="DAGK_cat"/>
    <property type="match status" value="1"/>
</dbReference>
<protein>
    <recommendedName>
        <fullName evidence="5">DAGKc domain-containing protein</fullName>
    </recommendedName>
</protein>
<gene>
    <name evidence="6" type="ORF">TSA66_21195</name>
</gene>
<evidence type="ECO:0000256" key="4">
    <source>
        <dbReference type="ARBA" id="ARBA00022840"/>
    </source>
</evidence>
<feature type="domain" description="DAGKc" evidence="5">
    <location>
        <begin position="3"/>
        <end position="133"/>
    </location>
</feature>
<accession>A0A0C2BV70</accession>
<organism evidence="6 7">
    <name type="scientific">Noviherbaspirillum autotrophicum</name>
    <dbReference type="NCBI Taxonomy" id="709839"/>
    <lineage>
        <taxon>Bacteria</taxon>
        <taxon>Pseudomonadati</taxon>
        <taxon>Pseudomonadota</taxon>
        <taxon>Betaproteobacteria</taxon>
        <taxon>Burkholderiales</taxon>
        <taxon>Oxalobacteraceae</taxon>
        <taxon>Noviherbaspirillum</taxon>
    </lineage>
</organism>
<dbReference type="InterPro" id="IPR016064">
    <property type="entry name" value="NAD/diacylglycerol_kinase_sf"/>
</dbReference>
<name>A0A0C2BV70_9BURK</name>
<dbReference type="PANTHER" id="PTHR12358">
    <property type="entry name" value="SPHINGOSINE KINASE"/>
    <property type="match status" value="1"/>
</dbReference>
<keyword evidence="3" id="KW-0418">Kinase</keyword>
<dbReference type="Gene3D" id="3.40.50.10330">
    <property type="entry name" value="Probable inorganic polyphosphate/atp-NAD kinase, domain 1"/>
    <property type="match status" value="1"/>
</dbReference>
<keyword evidence="1" id="KW-0808">Transferase</keyword>
<dbReference type="STRING" id="709839.TSA66_21195"/>
<reference evidence="6 7" key="1">
    <citation type="submission" date="2014-12" db="EMBL/GenBank/DDBJ databases">
        <title>Denitrispirillum autotrophicum gen. nov., sp. nov., Denitrifying, Facultatively Autotrophic Bacteria Isolated from Rice Paddy Soil.</title>
        <authorList>
            <person name="Ishii S."/>
            <person name="Ashida N."/>
            <person name="Ohno H."/>
            <person name="Otsuka S."/>
            <person name="Yokota A."/>
            <person name="Senoo K."/>
        </authorList>
    </citation>
    <scope>NUCLEOTIDE SEQUENCE [LARGE SCALE GENOMIC DNA]</scope>
    <source>
        <strain evidence="6 7">TSA66</strain>
    </source>
</reference>